<evidence type="ECO:0000313" key="1">
    <source>
        <dbReference type="EMBL" id="KAG2198542.1"/>
    </source>
</evidence>
<reference evidence="1" key="1">
    <citation type="submission" date="2020-12" db="EMBL/GenBank/DDBJ databases">
        <title>Metabolic potential, ecology and presence of endohyphal bacteria is reflected in genomic diversity of Mucoromycotina.</title>
        <authorList>
            <person name="Muszewska A."/>
            <person name="Okrasinska A."/>
            <person name="Steczkiewicz K."/>
            <person name="Drgas O."/>
            <person name="Orlowska M."/>
            <person name="Perlinska-Lenart U."/>
            <person name="Aleksandrzak-Piekarczyk T."/>
            <person name="Szatraj K."/>
            <person name="Zielenkiewicz U."/>
            <person name="Pilsyk S."/>
            <person name="Malc E."/>
            <person name="Mieczkowski P."/>
            <person name="Kruszewska J.S."/>
            <person name="Biernat P."/>
            <person name="Pawlowska J."/>
        </authorList>
    </citation>
    <scope>NUCLEOTIDE SEQUENCE</scope>
    <source>
        <strain evidence="1">WA0000017839</strain>
    </source>
</reference>
<gene>
    <name evidence="1" type="ORF">INT47_008646</name>
</gene>
<accession>A0A8H7QTP2</accession>
<sequence>MPQFFTQTVFVKDYAVGEKANIEAMSPVGKIFAGKLIARIEIWSFSKANNIPLEFLRAMNVTESILV</sequence>
<protein>
    <submittedName>
        <fullName evidence="1">Uncharacterized protein</fullName>
    </submittedName>
</protein>
<dbReference type="EMBL" id="JAEPRD010000109">
    <property type="protein sequence ID" value="KAG2198542.1"/>
    <property type="molecule type" value="Genomic_DNA"/>
</dbReference>
<keyword evidence="2" id="KW-1185">Reference proteome</keyword>
<dbReference type="Proteomes" id="UP000603453">
    <property type="component" value="Unassembled WGS sequence"/>
</dbReference>
<comment type="caution">
    <text evidence="1">The sequence shown here is derived from an EMBL/GenBank/DDBJ whole genome shotgun (WGS) entry which is preliminary data.</text>
</comment>
<dbReference type="AlphaFoldDB" id="A0A8H7QTP2"/>
<organism evidence="1 2">
    <name type="scientific">Mucor saturninus</name>
    <dbReference type="NCBI Taxonomy" id="64648"/>
    <lineage>
        <taxon>Eukaryota</taxon>
        <taxon>Fungi</taxon>
        <taxon>Fungi incertae sedis</taxon>
        <taxon>Mucoromycota</taxon>
        <taxon>Mucoromycotina</taxon>
        <taxon>Mucoromycetes</taxon>
        <taxon>Mucorales</taxon>
        <taxon>Mucorineae</taxon>
        <taxon>Mucoraceae</taxon>
        <taxon>Mucor</taxon>
    </lineage>
</organism>
<proteinExistence type="predicted"/>
<evidence type="ECO:0000313" key="2">
    <source>
        <dbReference type="Proteomes" id="UP000603453"/>
    </source>
</evidence>
<name>A0A8H7QTP2_9FUNG</name>